<protein>
    <submittedName>
        <fullName evidence="2">Uncharacterized protein</fullName>
    </submittedName>
</protein>
<feature type="compositionally biased region" description="Polar residues" evidence="1">
    <location>
        <begin position="29"/>
        <end position="40"/>
    </location>
</feature>
<evidence type="ECO:0000313" key="2">
    <source>
        <dbReference type="EMBL" id="PMD23424.1"/>
    </source>
</evidence>
<keyword evidence="3" id="KW-1185">Reference proteome</keyword>
<feature type="region of interest" description="Disordered" evidence="1">
    <location>
        <begin position="1"/>
        <end position="71"/>
    </location>
</feature>
<gene>
    <name evidence="2" type="ORF">NA56DRAFT_687715</name>
</gene>
<proteinExistence type="predicted"/>
<feature type="region of interest" description="Disordered" evidence="1">
    <location>
        <begin position="603"/>
        <end position="662"/>
    </location>
</feature>
<accession>A0A2J6QAX8</accession>
<feature type="region of interest" description="Disordered" evidence="1">
    <location>
        <begin position="162"/>
        <end position="187"/>
    </location>
</feature>
<feature type="region of interest" description="Disordered" evidence="1">
    <location>
        <begin position="204"/>
        <end position="226"/>
    </location>
</feature>
<dbReference type="OrthoDB" id="5213862at2759"/>
<feature type="compositionally biased region" description="Low complexity" evidence="1">
    <location>
        <begin position="635"/>
        <end position="649"/>
    </location>
</feature>
<sequence length="724" mass="79832">MASYAFNSTDVELHEPEVAKPSPLRIIKRSQTISGSSSGRETFGGQRSTSGESSESMGTPPGGDRPLMVRKKRTTRANVSDWGLDEPLSDMALENLNKLNSVWKVNGQPTLQDDPDLTPKAKADLPRTISAGAFLKSEFHRRSLDIEEGTYSVRGQRHSLCPRNEDLHRHPNTSAQNWSPTIPERRPSKSKNFFLRAFGARNSEETKSIKRTNSTQSKNTLVRRRSRIKKKASASYDASYEDNVSSVGTESCYPPESFNIVDVGINSRMFCETPLSSSVSDTKSITADDNVFVLCPQIKVTPEVTSVDNGNCDLWVAVEITGVLHRADGREVFPSISLPDPFDAKHYGKLHSMEIELCPGQECQVADVIGSLDRIPTIKAYDIHLVLAKVLLGRVASSRHVREASSADLIEQLETDLGDNTTRYLTVRVTYQHSGFPNHKTISMNTKGLSSHFTRLQTEATAVIKRHNSQSAWSPRTSQTIVNPLESNPLVELIEMHFPSDRARESLKRLADERTPIPMANNMQQFNLPGSSEETVKPAVRPVRSSFAAAVDSAFASPLVFHTPEAVSPAALSGPFARLPEAHLSQERASSDVTDPARKIWTEMRRNSRGNRSHHLRTSISADHYHSLEDEDSPSRISSGDSSVSTDSSVFGGKRKPGDIERERSRIMEIALRNKRSVGTETLRSIAPSVVQMGASTVGNGKRNGFGGLGVGLGRTWGWGPPWW</sequence>
<dbReference type="AlphaFoldDB" id="A0A2J6QAX8"/>
<reference evidence="2 3" key="1">
    <citation type="submission" date="2016-05" db="EMBL/GenBank/DDBJ databases">
        <title>A degradative enzymes factory behind the ericoid mycorrhizal symbiosis.</title>
        <authorList>
            <consortium name="DOE Joint Genome Institute"/>
            <person name="Martino E."/>
            <person name="Morin E."/>
            <person name="Grelet G."/>
            <person name="Kuo A."/>
            <person name="Kohler A."/>
            <person name="Daghino S."/>
            <person name="Barry K."/>
            <person name="Choi C."/>
            <person name="Cichocki N."/>
            <person name="Clum A."/>
            <person name="Copeland A."/>
            <person name="Hainaut M."/>
            <person name="Haridas S."/>
            <person name="Labutti K."/>
            <person name="Lindquist E."/>
            <person name="Lipzen A."/>
            <person name="Khouja H.-R."/>
            <person name="Murat C."/>
            <person name="Ohm R."/>
            <person name="Olson A."/>
            <person name="Spatafora J."/>
            <person name="Veneault-Fourrey C."/>
            <person name="Henrissat B."/>
            <person name="Grigoriev I."/>
            <person name="Martin F."/>
            <person name="Perotto S."/>
        </authorList>
    </citation>
    <scope>NUCLEOTIDE SEQUENCE [LARGE SCALE GENOMIC DNA]</scope>
    <source>
        <strain evidence="2 3">UAMH 7357</strain>
    </source>
</reference>
<feature type="compositionally biased region" description="Low complexity" evidence="1">
    <location>
        <begin position="44"/>
        <end position="59"/>
    </location>
</feature>
<dbReference type="Proteomes" id="UP000235672">
    <property type="component" value="Unassembled WGS sequence"/>
</dbReference>
<name>A0A2J6QAX8_9HELO</name>
<dbReference type="EMBL" id="KZ613475">
    <property type="protein sequence ID" value="PMD23424.1"/>
    <property type="molecule type" value="Genomic_DNA"/>
</dbReference>
<evidence type="ECO:0000256" key="1">
    <source>
        <dbReference type="SAM" id="MobiDB-lite"/>
    </source>
</evidence>
<organism evidence="2 3">
    <name type="scientific">Hyaloscypha hepaticicola</name>
    <dbReference type="NCBI Taxonomy" id="2082293"/>
    <lineage>
        <taxon>Eukaryota</taxon>
        <taxon>Fungi</taxon>
        <taxon>Dikarya</taxon>
        <taxon>Ascomycota</taxon>
        <taxon>Pezizomycotina</taxon>
        <taxon>Leotiomycetes</taxon>
        <taxon>Helotiales</taxon>
        <taxon>Hyaloscyphaceae</taxon>
        <taxon>Hyaloscypha</taxon>
    </lineage>
</organism>
<feature type="compositionally biased region" description="Polar residues" evidence="1">
    <location>
        <begin position="211"/>
        <end position="220"/>
    </location>
</feature>
<feature type="compositionally biased region" description="Basic residues" evidence="1">
    <location>
        <begin position="607"/>
        <end position="617"/>
    </location>
</feature>
<evidence type="ECO:0000313" key="3">
    <source>
        <dbReference type="Proteomes" id="UP000235672"/>
    </source>
</evidence>
<feature type="compositionally biased region" description="Polar residues" evidence="1">
    <location>
        <begin position="1"/>
        <end position="10"/>
    </location>
</feature>